<dbReference type="OrthoDB" id="7282816at2"/>
<comment type="caution">
    <text evidence="2">The sequence shown here is derived from an EMBL/GenBank/DDBJ whole genome shotgun (WGS) entry which is preliminary data.</text>
</comment>
<reference evidence="2 3" key="1">
    <citation type="submission" date="2018-04" db="EMBL/GenBank/DDBJ databases">
        <title>Genomic Encyclopedia of Type Strains, Phase III (KMG-III): the genomes of soil and plant-associated and newly described type strains.</title>
        <authorList>
            <person name="Whitman W."/>
        </authorList>
    </citation>
    <scope>NUCLEOTIDE SEQUENCE [LARGE SCALE GENOMIC DNA]</scope>
    <source>
        <strain evidence="2 3">MA-olki</strain>
    </source>
</reference>
<dbReference type="Proteomes" id="UP000244013">
    <property type="component" value="Unassembled WGS sequence"/>
</dbReference>
<evidence type="ECO:0000256" key="1">
    <source>
        <dbReference type="SAM" id="MobiDB-lite"/>
    </source>
</evidence>
<gene>
    <name evidence="2" type="ORF">C8J25_104180</name>
</gene>
<proteinExistence type="predicted"/>
<protein>
    <submittedName>
        <fullName evidence="2">Uncharacterized protein</fullName>
    </submittedName>
</protein>
<organism evidence="2 3">
    <name type="scientific">Sphingomonas faeni</name>
    <dbReference type="NCBI Taxonomy" id="185950"/>
    <lineage>
        <taxon>Bacteria</taxon>
        <taxon>Pseudomonadati</taxon>
        <taxon>Pseudomonadota</taxon>
        <taxon>Alphaproteobacteria</taxon>
        <taxon>Sphingomonadales</taxon>
        <taxon>Sphingomonadaceae</taxon>
        <taxon>Sphingomonas</taxon>
    </lineage>
</organism>
<name>A0A2T5U5Q3_9SPHN</name>
<dbReference type="EMBL" id="QAYE01000004">
    <property type="protein sequence ID" value="PTW46843.1"/>
    <property type="molecule type" value="Genomic_DNA"/>
</dbReference>
<accession>A0A2T5U5Q3</accession>
<sequence length="284" mass="31131">MTKPTRTRARRDVMPDIAPALEPATPEPTARTTAMTIIEAEHLPTVEDFDLAEYDWVPVRRKVRHDGWTVATQQAFIGVLADTGSVTQAAREVNMSATSCYRLRRAADGAAFAAAWDAAVQTASLRLVDLAFDRAINGSPEPVFDRDGNRVGQRVRFNDRLLMFLLRAHQPDRYRTPGQSPAPAPIPVPPVDTTLAALAPPMPAEPHRLMAPEALVMALEVADIRAEPVARRRPASAGSAPSVQTFEAQLAAAKATIPPKYPERLRVQEGEDDHEGPGRRRFRA</sequence>
<dbReference type="GeneID" id="91005875"/>
<dbReference type="AlphaFoldDB" id="A0A2T5U5Q3"/>
<evidence type="ECO:0000313" key="2">
    <source>
        <dbReference type="EMBL" id="PTW46843.1"/>
    </source>
</evidence>
<feature type="compositionally biased region" description="Low complexity" evidence="1">
    <location>
        <begin position="18"/>
        <end position="29"/>
    </location>
</feature>
<feature type="region of interest" description="Disordered" evidence="1">
    <location>
        <begin position="257"/>
        <end position="284"/>
    </location>
</feature>
<evidence type="ECO:0000313" key="3">
    <source>
        <dbReference type="Proteomes" id="UP000244013"/>
    </source>
</evidence>
<dbReference type="RefSeq" id="WP_107954157.1">
    <property type="nucleotide sequence ID" value="NZ_QAYE01000004.1"/>
</dbReference>
<feature type="region of interest" description="Disordered" evidence="1">
    <location>
        <begin position="1"/>
        <end position="29"/>
    </location>
</feature>